<organism evidence="1 2">
    <name type="scientific">Pseudomonas putida</name>
    <name type="common">Arthrobacter siderocapsulatus</name>
    <dbReference type="NCBI Taxonomy" id="303"/>
    <lineage>
        <taxon>Bacteria</taxon>
        <taxon>Pseudomonadati</taxon>
        <taxon>Pseudomonadota</taxon>
        <taxon>Gammaproteobacteria</taxon>
        <taxon>Pseudomonadales</taxon>
        <taxon>Pseudomonadaceae</taxon>
        <taxon>Pseudomonas</taxon>
    </lineage>
</organism>
<dbReference type="Proteomes" id="UP000464661">
    <property type="component" value="Chromosome"/>
</dbReference>
<evidence type="ECO:0000313" key="2">
    <source>
        <dbReference type="Proteomes" id="UP000464661"/>
    </source>
</evidence>
<reference evidence="1 2" key="1">
    <citation type="submission" date="2020-01" db="EMBL/GenBank/DDBJ databases">
        <title>Complete Genome Sequence of Pseudomonas putida Strain TS312, Harboring the HdtS type N-acyl-homoserine Lactone Synthase, Isolated from a Paper Mill.</title>
        <authorList>
            <person name="Hosoe A."/>
            <person name="Suenaga T."/>
            <person name="Sugi T."/>
            <person name="Izumi T."/>
            <person name="Nagai N."/>
            <person name="Terada A."/>
        </authorList>
    </citation>
    <scope>NUCLEOTIDE SEQUENCE [LARGE SCALE GENOMIC DNA]</scope>
    <source>
        <strain evidence="1 2">TS312</strain>
    </source>
</reference>
<sequence>MDDSRLDTSKTFTGDIYLEEDGKRRPIRIDDSGWLRIMDAQVLPVTLWFGCYQEDDGDIYIIKEFTNGGSKSDRVLSLNDDGRLGLYSGSSRPWRIRRQDGEVLVPRSTPEAAITVSTKGGRVWTANNSQCKAAKGAGSHFVVHIHKVGVYRF</sequence>
<evidence type="ECO:0000313" key="1">
    <source>
        <dbReference type="EMBL" id="BBU43814.1"/>
    </source>
</evidence>
<protein>
    <submittedName>
        <fullName evidence="1">Uncharacterized protein</fullName>
    </submittedName>
</protein>
<dbReference type="EMBL" id="AP022324">
    <property type="protein sequence ID" value="BBU43814.1"/>
    <property type="molecule type" value="Genomic_DNA"/>
</dbReference>
<accession>A0A7U6RBT9</accession>
<dbReference type="AlphaFoldDB" id="A0A7U6RBT9"/>
<dbReference type="RefSeq" id="WP_019097087.1">
    <property type="nucleotide sequence ID" value="NZ_AP022324.1"/>
</dbReference>
<proteinExistence type="predicted"/>
<name>A0A7U6RBT9_PSEPU</name>
<gene>
    <name evidence="1" type="ORF">PPTS312_17290</name>
</gene>